<dbReference type="EMBL" id="CATOUU010001173">
    <property type="protein sequence ID" value="CAI9976312.1"/>
    <property type="molecule type" value="Genomic_DNA"/>
</dbReference>
<protein>
    <submittedName>
        <fullName evidence="2">Hypothetical_protein</fullName>
    </submittedName>
</protein>
<evidence type="ECO:0000313" key="2">
    <source>
        <dbReference type="EMBL" id="CAL6001175.1"/>
    </source>
</evidence>
<evidence type="ECO:0000313" key="1">
    <source>
        <dbReference type="EMBL" id="CAI9976312.1"/>
    </source>
</evidence>
<sequence length="110" mass="12967">MINKSKPSIPQVLSKLNLLPQSFLKRQASYITLNDIDCILKDGNSCEDSCLSDQFEELNEWTLLQIKIRFTISYCDNYLEEVQYLGKQFKEAEVNISRLWRNMQKLIQIM</sequence>
<name>A0AA86RGX0_9EUKA</name>
<comment type="caution">
    <text evidence="1">The sequence shown here is derived from an EMBL/GenBank/DDBJ whole genome shotgun (WGS) entry which is preliminary data.</text>
</comment>
<dbReference type="AlphaFoldDB" id="A0AA86RGX0"/>
<dbReference type="EMBL" id="CAXDID020000043">
    <property type="protein sequence ID" value="CAL6001175.1"/>
    <property type="molecule type" value="Genomic_DNA"/>
</dbReference>
<reference evidence="2 3" key="2">
    <citation type="submission" date="2024-07" db="EMBL/GenBank/DDBJ databases">
        <authorList>
            <person name="Akdeniz Z."/>
        </authorList>
    </citation>
    <scope>NUCLEOTIDE SEQUENCE [LARGE SCALE GENOMIC DNA]</scope>
</reference>
<dbReference type="Proteomes" id="UP001642409">
    <property type="component" value="Unassembled WGS sequence"/>
</dbReference>
<organism evidence="1">
    <name type="scientific">Hexamita inflata</name>
    <dbReference type="NCBI Taxonomy" id="28002"/>
    <lineage>
        <taxon>Eukaryota</taxon>
        <taxon>Metamonada</taxon>
        <taxon>Diplomonadida</taxon>
        <taxon>Hexamitidae</taxon>
        <taxon>Hexamitinae</taxon>
        <taxon>Hexamita</taxon>
    </lineage>
</organism>
<proteinExistence type="predicted"/>
<accession>A0AA86RGX0</accession>
<keyword evidence="3" id="KW-1185">Reference proteome</keyword>
<gene>
    <name evidence="2" type="ORF">HINF_LOCUS17293</name>
    <name evidence="1" type="ORF">HINF_LOCUS63957</name>
</gene>
<evidence type="ECO:0000313" key="3">
    <source>
        <dbReference type="Proteomes" id="UP001642409"/>
    </source>
</evidence>
<reference evidence="1" key="1">
    <citation type="submission" date="2023-06" db="EMBL/GenBank/DDBJ databases">
        <authorList>
            <person name="Kurt Z."/>
        </authorList>
    </citation>
    <scope>NUCLEOTIDE SEQUENCE</scope>
</reference>